<protein>
    <submittedName>
        <fullName evidence="2">Uncharacterized protein</fullName>
    </submittedName>
</protein>
<dbReference type="Proteomes" id="UP001138709">
    <property type="component" value="Unassembled WGS sequence"/>
</dbReference>
<accession>A0A9X9XHT3</accession>
<dbReference type="RefSeq" id="WP_211848839.1">
    <property type="nucleotide sequence ID" value="NZ_JAAEDL010000029.1"/>
</dbReference>
<organism evidence="2 3">
    <name type="scientific">Neoroseomonas eburnea</name>
    <dbReference type="NCBI Taxonomy" id="1346889"/>
    <lineage>
        <taxon>Bacteria</taxon>
        <taxon>Pseudomonadati</taxon>
        <taxon>Pseudomonadota</taxon>
        <taxon>Alphaproteobacteria</taxon>
        <taxon>Acetobacterales</taxon>
        <taxon>Acetobacteraceae</taxon>
        <taxon>Neoroseomonas</taxon>
    </lineage>
</organism>
<gene>
    <name evidence="2" type="ORF">GXW74_22475</name>
</gene>
<evidence type="ECO:0000313" key="3">
    <source>
        <dbReference type="Proteomes" id="UP001138709"/>
    </source>
</evidence>
<dbReference type="EMBL" id="JAAEDL010000029">
    <property type="protein sequence ID" value="MBR0683269.1"/>
    <property type="molecule type" value="Genomic_DNA"/>
</dbReference>
<comment type="caution">
    <text evidence="2">The sequence shown here is derived from an EMBL/GenBank/DDBJ whole genome shotgun (WGS) entry which is preliminary data.</text>
</comment>
<evidence type="ECO:0000256" key="1">
    <source>
        <dbReference type="SAM" id="MobiDB-lite"/>
    </source>
</evidence>
<reference evidence="2" key="1">
    <citation type="submission" date="2020-01" db="EMBL/GenBank/DDBJ databases">
        <authorList>
            <person name="Rat A."/>
        </authorList>
    </citation>
    <scope>NUCLEOTIDE SEQUENCE</scope>
    <source>
        <strain evidence="2">LMG 31228</strain>
    </source>
</reference>
<keyword evidence="3" id="KW-1185">Reference proteome</keyword>
<dbReference type="AlphaFoldDB" id="A0A9X9XHT3"/>
<reference evidence="2" key="2">
    <citation type="journal article" date="2021" name="Syst. Appl. Microbiol.">
        <title>Roseomonas hellenica sp. nov., isolated from roots of wild-growing Alkanna tinctoria.</title>
        <authorList>
            <person name="Rat A."/>
            <person name="Naranjo H.D."/>
            <person name="Lebbe L."/>
            <person name="Cnockaert M."/>
            <person name="Krigas N."/>
            <person name="Grigoriadou K."/>
            <person name="Maloupa E."/>
            <person name="Willems A."/>
        </authorList>
    </citation>
    <scope>NUCLEOTIDE SEQUENCE</scope>
    <source>
        <strain evidence="2">LMG 31228</strain>
    </source>
</reference>
<sequence>MARVTAEGLQIGTKARGLGAGALGLAGQRGDVARVLGGGSGERSGIGLGGAQGRRGIQPGGVALRPEVPGNSRREQQRAAQRERHGVPAEQREDRRAHQG</sequence>
<feature type="region of interest" description="Disordered" evidence="1">
    <location>
        <begin position="39"/>
        <end position="100"/>
    </location>
</feature>
<feature type="compositionally biased region" description="Gly residues" evidence="1">
    <location>
        <begin position="39"/>
        <end position="53"/>
    </location>
</feature>
<feature type="compositionally biased region" description="Basic and acidic residues" evidence="1">
    <location>
        <begin position="72"/>
        <end position="100"/>
    </location>
</feature>
<evidence type="ECO:0000313" key="2">
    <source>
        <dbReference type="EMBL" id="MBR0683269.1"/>
    </source>
</evidence>
<name>A0A9X9XHT3_9PROT</name>
<proteinExistence type="predicted"/>